<sequence>MAVGAYHSLTTIVWHQQITFAGQASVITETFGGANRKTGNPVSRDAAPDSTFLFPVSSCQTSHEASKLTPNPLFRFQIPSAPSLGT</sequence>
<name>A0A9W6SWE2_CANBO</name>
<evidence type="ECO:0000313" key="1">
    <source>
        <dbReference type="EMBL" id="GME67535.1"/>
    </source>
</evidence>
<organism evidence="1 2">
    <name type="scientific">Candida boidinii</name>
    <name type="common">Yeast</name>
    <dbReference type="NCBI Taxonomy" id="5477"/>
    <lineage>
        <taxon>Eukaryota</taxon>
        <taxon>Fungi</taxon>
        <taxon>Dikarya</taxon>
        <taxon>Ascomycota</taxon>
        <taxon>Saccharomycotina</taxon>
        <taxon>Pichiomycetes</taxon>
        <taxon>Pichiales</taxon>
        <taxon>Pichiaceae</taxon>
        <taxon>Ogataea</taxon>
        <taxon>Ogataea/Candida clade</taxon>
    </lineage>
</organism>
<keyword evidence="2" id="KW-1185">Reference proteome</keyword>
<dbReference type="AlphaFoldDB" id="A0A9W6SWE2"/>
<protein>
    <submittedName>
        <fullName evidence="1">Unnamed protein product</fullName>
    </submittedName>
</protein>
<reference evidence="1" key="1">
    <citation type="submission" date="2023-04" db="EMBL/GenBank/DDBJ databases">
        <title>Candida boidinii NBRC 10035.</title>
        <authorList>
            <person name="Ichikawa N."/>
            <person name="Sato H."/>
            <person name="Tonouchi N."/>
        </authorList>
    </citation>
    <scope>NUCLEOTIDE SEQUENCE</scope>
    <source>
        <strain evidence="1">NBRC 10035</strain>
    </source>
</reference>
<proteinExistence type="predicted"/>
<comment type="caution">
    <text evidence="1">The sequence shown here is derived from an EMBL/GenBank/DDBJ whole genome shotgun (WGS) entry which is preliminary data.</text>
</comment>
<dbReference type="EMBL" id="BSXN01000191">
    <property type="protein sequence ID" value="GME67535.1"/>
    <property type="molecule type" value="Genomic_DNA"/>
</dbReference>
<evidence type="ECO:0000313" key="2">
    <source>
        <dbReference type="Proteomes" id="UP001165120"/>
    </source>
</evidence>
<gene>
    <name evidence="1" type="ORF">Cboi02_000093700</name>
</gene>
<dbReference type="Proteomes" id="UP001165120">
    <property type="component" value="Unassembled WGS sequence"/>
</dbReference>
<accession>A0A9W6SWE2</accession>